<evidence type="ECO:0000256" key="3">
    <source>
        <dbReference type="ARBA" id="ARBA00022989"/>
    </source>
</evidence>
<name>A0A0J8GBV7_9LIST</name>
<comment type="subcellular location">
    <subcellularLocation>
        <location evidence="1">Membrane</location>
        <topology evidence="1">Multi-pass membrane protein</topology>
    </subcellularLocation>
</comment>
<dbReference type="InterPro" id="IPR006480">
    <property type="entry name" value="Phage_holin_4_1"/>
</dbReference>
<keyword evidence="3 6" id="KW-1133">Transmembrane helix</keyword>
<keyword evidence="4 6" id="KW-0472">Membrane</keyword>
<evidence type="ECO:0000313" key="7">
    <source>
        <dbReference type="EMBL" id="KMT60085.1"/>
    </source>
</evidence>
<dbReference type="Pfam" id="PF05105">
    <property type="entry name" value="Phage_holin_4_1"/>
    <property type="match status" value="1"/>
</dbReference>
<dbReference type="Proteomes" id="UP000052258">
    <property type="component" value="Unassembled WGS sequence"/>
</dbReference>
<evidence type="ECO:0000256" key="5">
    <source>
        <dbReference type="ARBA" id="ARBA00023600"/>
    </source>
</evidence>
<comment type="similarity">
    <text evidence="5">Belongs to the bacteriophage holin family. Cp-1 holin subfamily.</text>
</comment>
<feature type="transmembrane region" description="Helical" evidence="6">
    <location>
        <begin position="12"/>
        <end position="40"/>
    </location>
</feature>
<keyword evidence="2 6" id="KW-0812">Transmembrane</keyword>
<evidence type="ECO:0000256" key="4">
    <source>
        <dbReference type="ARBA" id="ARBA00023136"/>
    </source>
</evidence>
<evidence type="ECO:0000256" key="1">
    <source>
        <dbReference type="ARBA" id="ARBA00004141"/>
    </source>
</evidence>
<gene>
    <name evidence="7" type="ORF">X560_1011</name>
</gene>
<organism evidence="7 8">
    <name type="scientific">Listeria fleischmannii 1991</name>
    <dbReference type="NCBI Taxonomy" id="1430899"/>
    <lineage>
        <taxon>Bacteria</taxon>
        <taxon>Bacillati</taxon>
        <taxon>Bacillota</taxon>
        <taxon>Bacilli</taxon>
        <taxon>Bacillales</taxon>
        <taxon>Listeriaceae</taxon>
        <taxon>Listeria</taxon>
    </lineage>
</organism>
<evidence type="ECO:0000256" key="6">
    <source>
        <dbReference type="SAM" id="Phobius"/>
    </source>
</evidence>
<dbReference type="AlphaFoldDB" id="A0A0J8GBV7"/>
<reference evidence="7 8" key="1">
    <citation type="journal article" date="2015" name="Genome Biol. Evol.">
        <title>Comparative Genomics of Listeria Sensu Lato: Genus-Wide Differences in Evolutionary Dynamics and the Progressive Gain of Complex, Potentially Pathogenicity-Related Traits through Lateral Gene Transfer.</title>
        <authorList>
            <person name="Chiara M."/>
            <person name="Caruso M."/>
            <person name="D'Erchia A.M."/>
            <person name="Manzari C."/>
            <person name="Fraccalvieri R."/>
            <person name="Goffredo E."/>
            <person name="Latorre L."/>
            <person name="Miccolupo A."/>
            <person name="Padalino I."/>
            <person name="Santagada G."/>
            <person name="Chiocco D."/>
            <person name="Pesole G."/>
            <person name="Horner D.S."/>
            <person name="Parisi A."/>
        </authorList>
    </citation>
    <scope>NUCLEOTIDE SEQUENCE [LARGE SCALE GENOMIC DNA]</scope>
    <source>
        <strain evidence="7 8">1991</strain>
    </source>
</reference>
<proteinExistence type="inferred from homology"/>
<dbReference type="GO" id="GO:0016020">
    <property type="term" value="C:membrane"/>
    <property type="evidence" value="ECO:0007669"/>
    <property type="project" value="UniProtKB-SubCell"/>
</dbReference>
<accession>A0A0J8GBV7</accession>
<sequence length="130" mass="14597">MDYFVRSIPQVITFFFGGGSILLQVLLCFTIFDYVTGILVAGYRGKLRSDIGFKGIGRKIAIFILVAVAHQADFIMGNQNLVRDAVIFFYLANELISILENFVQMDVKVPLVLKNLVDVFRSNAGEKNKK</sequence>
<comment type="caution">
    <text evidence="7">The sequence shown here is derived from an EMBL/GenBank/DDBJ whole genome shotgun (WGS) entry which is preliminary data.</text>
</comment>
<evidence type="ECO:0000313" key="8">
    <source>
        <dbReference type="Proteomes" id="UP000052258"/>
    </source>
</evidence>
<protein>
    <submittedName>
        <fullName evidence="7">Putative bacteriophage protein</fullName>
    </submittedName>
</protein>
<evidence type="ECO:0000256" key="2">
    <source>
        <dbReference type="ARBA" id="ARBA00022692"/>
    </source>
</evidence>
<dbReference type="OrthoDB" id="88184at2"/>
<dbReference type="NCBIfam" id="TIGR01593">
    <property type="entry name" value="holin_tox_secr"/>
    <property type="match status" value="1"/>
</dbReference>
<dbReference type="PATRIC" id="fig|1430899.3.peg.1042"/>
<dbReference type="EMBL" id="AZHO01000011">
    <property type="protein sequence ID" value="KMT60085.1"/>
    <property type="molecule type" value="Genomic_DNA"/>
</dbReference>
<dbReference type="RefSeq" id="WP_007474189.1">
    <property type="nucleotide sequence ID" value="NZ_KQ130613.1"/>
</dbReference>
<keyword evidence="8" id="KW-1185">Reference proteome</keyword>